<dbReference type="EMBL" id="PJQY01001237">
    <property type="protein sequence ID" value="PQQ04421.1"/>
    <property type="molecule type" value="Genomic_DNA"/>
</dbReference>
<dbReference type="STRING" id="2094558.A0A314YH44"/>
<proteinExistence type="predicted"/>
<comment type="caution">
    <text evidence="1">The sequence shown here is derived from an EMBL/GenBank/DDBJ whole genome shotgun (WGS) entry which is preliminary data.</text>
</comment>
<name>A0A314YH44_PRUYE</name>
<dbReference type="AlphaFoldDB" id="A0A314YH44"/>
<evidence type="ECO:0000313" key="1">
    <source>
        <dbReference type="EMBL" id="PQQ04421.1"/>
    </source>
</evidence>
<reference evidence="1 2" key="1">
    <citation type="submission" date="2018-02" db="EMBL/GenBank/DDBJ databases">
        <title>Draft genome of wild Prunus yedoensis var. nudiflora.</title>
        <authorList>
            <person name="Baek S."/>
            <person name="Kim J.-H."/>
            <person name="Choi K."/>
            <person name="Kim G.-B."/>
            <person name="Cho A."/>
            <person name="Jang H."/>
            <person name="Shin C.-H."/>
            <person name="Yu H.-J."/>
            <person name="Mun J.-H."/>
        </authorList>
    </citation>
    <scope>NUCLEOTIDE SEQUENCE [LARGE SCALE GENOMIC DNA]</scope>
    <source>
        <strain evidence="2">cv. Jeju island</strain>
        <tissue evidence="1">Leaf</tissue>
    </source>
</reference>
<evidence type="ECO:0000313" key="2">
    <source>
        <dbReference type="Proteomes" id="UP000250321"/>
    </source>
</evidence>
<dbReference type="Proteomes" id="UP000250321">
    <property type="component" value="Unassembled WGS sequence"/>
</dbReference>
<organism evidence="1 2">
    <name type="scientific">Prunus yedoensis var. nudiflora</name>
    <dbReference type="NCBI Taxonomy" id="2094558"/>
    <lineage>
        <taxon>Eukaryota</taxon>
        <taxon>Viridiplantae</taxon>
        <taxon>Streptophyta</taxon>
        <taxon>Embryophyta</taxon>
        <taxon>Tracheophyta</taxon>
        <taxon>Spermatophyta</taxon>
        <taxon>Magnoliopsida</taxon>
        <taxon>eudicotyledons</taxon>
        <taxon>Gunneridae</taxon>
        <taxon>Pentapetalae</taxon>
        <taxon>rosids</taxon>
        <taxon>fabids</taxon>
        <taxon>Rosales</taxon>
        <taxon>Rosaceae</taxon>
        <taxon>Amygdaloideae</taxon>
        <taxon>Amygdaleae</taxon>
        <taxon>Prunus</taxon>
    </lineage>
</organism>
<gene>
    <name evidence="1" type="ORF">Pyn_39020</name>
</gene>
<dbReference type="OrthoDB" id="446759at2759"/>
<accession>A0A314YH44</accession>
<sequence>MFGWLQFSLPLPQGGRDAITKNLVLREDQLPQKFLHPKTKKKANKEGDDVFTTNDFVSATILIKKLLCSLPLGRH</sequence>
<protein>
    <submittedName>
        <fullName evidence="1">Uncharacterized protein</fullName>
    </submittedName>
</protein>
<keyword evidence="2" id="KW-1185">Reference proteome</keyword>